<gene>
    <name evidence="8" type="ORF">DOFOFD_09345</name>
</gene>
<dbReference type="PANTHER" id="PTHR22926">
    <property type="entry name" value="PHOSPHO-N-ACETYLMURAMOYL-PENTAPEPTIDE-TRANSFERASE"/>
    <property type="match status" value="1"/>
</dbReference>
<feature type="transmembrane region" description="Helical" evidence="7">
    <location>
        <begin position="304"/>
        <end position="320"/>
    </location>
</feature>
<name>A0ABU7U579_9PROT</name>
<dbReference type="Proteomes" id="UP001312908">
    <property type="component" value="Unassembled WGS sequence"/>
</dbReference>
<sequence>MHPFLILTLLGVTVCTVVTQYMIRVGIMDVPGNRSAHARPVPKGGGVAMMMSLLAGAVYIVIFHPFPATEYLKTGIVLAAALGLAWFSWRDDVHQYPPSMKLRAQLIASVIVTICALWGLPLTLLTGLKIIGGVGFVIYVTNALNFMDGINGLAVGTIACCGLILTPLLLVSAQNSESALFFSLGIAALTFLYFNYPKARIFMSDVGSQPCGLLLGWGALLFMRNGTWSLLVPLMLMGILFDVTFTLIRRTLKGENLMQAHCGHLYQIAGRAGMSKPLITLVHWLFIFWGGLVGLTFIGFKAQIILALVPQFIWAGYVILRARGHHLAL</sequence>
<evidence type="ECO:0000256" key="6">
    <source>
        <dbReference type="ARBA" id="ARBA00023136"/>
    </source>
</evidence>
<feature type="transmembrane region" description="Helical" evidence="7">
    <location>
        <begin position="278"/>
        <end position="298"/>
    </location>
</feature>
<evidence type="ECO:0000256" key="5">
    <source>
        <dbReference type="ARBA" id="ARBA00022989"/>
    </source>
</evidence>
<feature type="transmembrane region" description="Helical" evidence="7">
    <location>
        <begin position="152"/>
        <end position="173"/>
    </location>
</feature>
<evidence type="ECO:0000256" key="2">
    <source>
        <dbReference type="ARBA" id="ARBA00022475"/>
    </source>
</evidence>
<protein>
    <submittedName>
        <fullName evidence="8">Uncharacterized protein</fullName>
    </submittedName>
</protein>
<feature type="transmembrane region" description="Helical" evidence="7">
    <location>
        <begin position="228"/>
        <end position="248"/>
    </location>
</feature>
<evidence type="ECO:0000313" key="8">
    <source>
        <dbReference type="EMBL" id="MEE8659216.1"/>
    </source>
</evidence>
<dbReference type="PANTHER" id="PTHR22926:SF3">
    <property type="entry name" value="UNDECAPRENYL-PHOSPHATE ALPHA-N-ACETYLGLUCOSAMINYL 1-PHOSPHATE TRANSFERASE"/>
    <property type="match status" value="1"/>
</dbReference>
<evidence type="ECO:0000256" key="1">
    <source>
        <dbReference type="ARBA" id="ARBA00004651"/>
    </source>
</evidence>
<evidence type="ECO:0000256" key="4">
    <source>
        <dbReference type="ARBA" id="ARBA00022692"/>
    </source>
</evidence>
<keyword evidence="3" id="KW-0808">Transferase</keyword>
<dbReference type="InterPro" id="IPR000715">
    <property type="entry name" value="Glycosyl_transferase_4"/>
</dbReference>
<feature type="transmembrane region" description="Helical" evidence="7">
    <location>
        <begin position="71"/>
        <end position="89"/>
    </location>
</feature>
<dbReference type="Pfam" id="PF00953">
    <property type="entry name" value="Glycos_transf_4"/>
    <property type="match status" value="1"/>
</dbReference>
<dbReference type="EMBL" id="JAWJZY010000003">
    <property type="protein sequence ID" value="MEE8659216.1"/>
    <property type="molecule type" value="Genomic_DNA"/>
</dbReference>
<evidence type="ECO:0000313" key="9">
    <source>
        <dbReference type="Proteomes" id="UP001312908"/>
    </source>
</evidence>
<evidence type="ECO:0000256" key="3">
    <source>
        <dbReference type="ARBA" id="ARBA00022679"/>
    </source>
</evidence>
<keyword evidence="9" id="KW-1185">Reference proteome</keyword>
<evidence type="ECO:0000256" key="7">
    <source>
        <dbReference type="SAM" id="Phobius"/>
    </source>
</evidence>
<keyword evidence="2" id="KW-1003">Cell membrane</keyword>
<feature type="transmembrane region" description="Helical" evidence="7">
    <location>
        <begin position="44"/>
        <end position="64"/>
    </location>
</feature>
<feature type="transmembrane region" description="Helical" evidence="7">
    <location>
        <begin position="109"/>
        <end position="140"/>
    </location>
</feature>
<keyword evidence="4 7" id="KW-0812">Transmembrane</keyword>
<keyword evidence="5 7" id="KW-1133">Transmembrane helix</keyword>
<feature type="transmembrane region" description="Helical" evidence="7">
    <location>
        <begin position="179"/>
        <end position="196"/>
    </location>
</feature>
<comment type="subcellular location">
    <subcellularLocation>
        <location evidence="1">Cell membrane</location>
        <topology evidence="1">Multi-pass membrane protein</topology>
    </subcellularLocation>
</comment>
<reference evidence="8 9" key="1">
    <citation type="submission" date="2023-10" db="EMBL/GenBank/DDBJ databases">
        <title>Sorlinia euscelidii gen. nov., sp. nov., an acetic acid bacteria isolated from the gut of Euscelidius variegatus emitter.</title>
        <authorList>
            <person name="Michoud G."/>
            <person name="Marasco R."/>
            <person name="Seferji K."/>
            <person name="Gonella E."/>
            <person name="Garuglieri E."/>
            <person name="Alma A."/>
            <person name="Mapelli F."/>
            <person name="Borin S."/>
            <person name="Daffonchio D."/>
            <person name="Crotti E."/>
        </authorList>
    </citation>
    <scope>NUCLEOTIDE SEQUENCE [LARGE SCALE GENOMIC DNA]</scope>
    <source>
        <strain evidence="8 9">EV16P</strain>
    </source>
</reference>
<proteinExistence type="predicted"/>
<organism evidence="8 9">
    <name type="scientific">Sorlinia euscelidii</name>
    <dbReference type="NCBI Taxonomy" id="3081148"/>
    <lineage>
        <taxon>Bacteria</taxon>
        <taxon>Pseudomonadati</taxon>
        <taxon>Pseudomonadota</taxon>
        <taxon>Alphaproteobacteria</taxon>
        <taxon>Acetobacterales</taxon>
        <taxon>Acetobacteraceae</taxon>
        <taxon>Sorlinia</taxon>
    </lineage>
</organism>
<keyword evidence="6 7" id="KW-0472">Membrane</keyword>
<accession>A0ABU7U579</accession>
<comment type="caution">
    <text evidence="8">The sequence shown here is derived from an EMBL/GenBank/DDBJ whole genome shotgun (WGS) entry which is preliminary data.</text>
</comment>